<evidence type="ECO:0000313" key="7">
    <source>
        <dbReference type="EMBL" id="CAA7045467.1"/>
    </source>
</evidence>
<feature type="compositionally biased region" description="Acidic residues" evidence="5">
    <location>
        <begin position="14"/>
        <end position="34"/>
    </location>
</feature>
<dbReference type="InterPro" id="IPR006564">
    <property type="entry name" value="Znf_PMZ"/>
</dbReference>
<dbReference type="InterPro" id="IPR007527">
    <property type="entry name" value="Znf_SWIM"/>
</dbReference>
<evidence type="ECO:0000313" key="8">
    <source>
        <dbReference type="Proteomes" id="UP000467841"/>
    </source>
</evidence>
<feature type="compositionally biased region" description="Polar residues" evidence="5">
    <location>
        <begin position="584"/>
        <end position="593"/>
    </location>
</feature>
<feature type="region of interest" description="Disordered" evidence="5">
    <location>
        <begin position="1"/>
        <end position="90"/>
    </location>
</feature>
<name>A0A6D2K1F6_9BRAS</name>
<evidence type="ECO:0000256" key="3">
    <source>
        <dbReference type="ARBA" id="ARBA00022833"/>
    </source>
</evidence>
<keyword evidence="3" id="KW-0862">Zinc</keyword>
<dbReference type="InterPro" id="IPR004332">
    <property type="entry name" value="Transposase_MuDR"/>
</dbReference>
<feature type="compositionally biased region" description="Basic and acidic residues" evidence="5">
    <location>
        <begin position="1"/>
        <end position="13"/>
    </location>
</feature>
<keyword evidence="1" id="KW-0479">Metal-binding</keyword>
<dbReference type="AlphaFoldDB" id="A0A6D2K1F6"/>
<evidence type="ECO:0000256" key="1">
    <source>
        <dbReference type="ARBA" id="ARBA00022723"/>
    </source>
</evidence>
<dbReference type="GO" id="GO:0008270">
    <property type="term" value="F:zinc ion binding"/>
    <property type="evidence" value="ECO:0007669"/>
    <property type="project" value="UniProtKB-KW"/>
</dbReference>
<dbReference type="Pfam" id="PF04434">
    <property type="entry name" value="SWIM"/>
    <property type="match status" value="1"/>
</dbReference>
<sequence length="684" mass="78345">MLLRMNEELHNETVEEEDRAESEDDDPIDEDDCDCPAINEDAAGYKENEPEFFSRFGDDGPQEGGEAADDNGDDMWNDDLIPDPLTDDEDDAILGVEGRPIPSRPHEILALGKCFNNADEFKYALLTYSLKTEYDIKMYKSSSDRLGAKCTKHAEEKCPWRVYCSFEKSKNKLMVKFYENRHICTRSSYTKILKSRAIGQLFEERLRVNPKIKPEDMVAEIKREFNMIVTEGTTMEVETIPGPLPGHKQRFFRLYVCFGALKEAWKQSCRPIIGLDASFMKWDIKGQMLAAVGRDDLDLKDGDDYTIFSDKHAGLLNAVHEELPKAEHRQCSRHILGNWKKTNKDIELERMFWRIARSYTPEAFEDNLEIMKKYNSGAYDSLLRTAPKTWSRAFFKVGSCCNDNLNNLSESFNRNVREARRKPILDFLTEVKRTVMERNANRIFLTRRWKKRFTPRADKEIEINRQKAKDCKRYRTTGNVHEVDFRGDPWSIDMDKKTCGCGYWQLNGIPCMHAMCVITNLKLDLNDYVSDYYLTSKWQALYDEGMKPVQGIKAWKRLGRLPILPPPNRGNKGRSHGRARFKGSQESSSNPNRVTRHGRIPQCSNCRKEEHNKARCSNPTEPPPPKRPRGRPKKQGQEPQGVLSQASQGASQASQGASQESQGGFSQASQGASQASQGRFGFST</sequence>
<proteinExistence type="predicted"/>
<dbReference type="Pfam" id="PF03108">
    <property type="entry name" value="DBD_Tnp_Mut"/>
    <property type="match status" value="1"/>
</dbReference>
<dbReference type="PANTHER" id="PTHR31973:SF189">
    <property type="entry name" value="TRANSPOSASE, MUDR, PLANT, MULE TRANSPOSASE DOMAIN PROTEIN-RELATED"/>
    <property type="match status" value="1"/>
</dbReference>
<feature type="compositionally biased region" description="Basic residues" evidence="5">
    <location>
        <begin position="571"/>
        <end position="581"/>
    </location>
</feature>
<dbReference type="Proteomes" id="UP000467841">
    <property type="component" value="Unassembled WGS sequence"/>
</dbReference>
<keyword evidence="8" id="KW-1185">Reference proteome</keyword>
<protein>
    <recommendedName>
        <fullName evidence="6">SWIM-type domain-containing protein</fullName>
    </recommendedName>
</protein>
<dbReference type="SMART" id="SM00575">
    <property type="entry name" value="ZnF_PMZ"/>
    <property type="match status" value="1"/>
</dbReference>
<reference evidence="7" key="1">
    <citation type="submission" date="2020-01" db="EMBL/GenBank/DDBJ databases">
        <authorList>
            <person name="Mishra B."/>
        </authorList>
    </citation>
    <scope>NUCLEOTIDE SEQUENCE [LARGE SCALE GENOMIC DNA]</scope>
</reference>
<feature type="domain" description="SWIM-type" evidence="6">
    <location>
        <begin position="490"/>
        <end position="522"/>
    </location>
</feature>
<evidence type="ECO:0000256" key="2">
    <source>
        <dbReference type="ARBA" id="ARBA00022771"/>
    </source>
</evidence>
<dbReference type="PROSITE" id="PS50966">
    <property type="entry name" value="ZF_SWIM"/>
    <property type="match status" value="1"/>
</dbReference>
<evidence type="ECO:0000259" key="6">
    <source>
        <dbReference type="PROSITE" id="PS50966"/>
    </source>
</evidence>
<feature type="region of interest" description="Disordered" evidence="5">
    <location>
        <begin position="560"/>
        <end position="684"/>
    </location>
</feature>
<accession>A0A6D2K1F6</accession>
<organism evidence="7 8">
    <name type="scientific">Microthlaspi erraticum</name>
    <dbReference type="NCBI Taxonomy" id="1685480"/>
    <lineage>
        <taxon>Eukaryota</taxon>
        <taxon>Viridiplantae</taxon>
        <taxon>Streptophyta</taxon>
        <taxon>Embryophyta</taxon>
        <taxon>Tracheophyta</taxon>
        <taxon>Spermatophyta</taxon>
        <taxon>Magnoliopsida</taxon>
        <taxon>eudicotyledons</taxon>
        <taxon>Gunneridae</taxon>
        <taxon>Pentapetalae</taxon>
        <taxon>rosids</taxon>
        <taxon>malvids</taxon>
        <taxon>Brassicales</taxon>
        <taxon>Brassicaceae</taxon>
        <taxon>Coluteocarpeae</taxon>
        <taxon>Microthlaspi</taxon>
    </lineage>
</organism>
<feature type="compositionally biased region" description="Low complexity" evidence="5">
    <location>
        <begin position="644"/>
        <end position="678"/>
    </location>
</feature>
<feature type="compositionally biased region" description="Acidic residues" evidence="5">
    <location>
        <begin position="66"/>
        <end position="90"/>
    </location>
</feature>
<evidence type="ECO:0000256" key="4">
    <source>
        <dbReference type="PROSITE-ProRule" id="PRU00325"/>
    </source>
</evidence>
<dbReference type="PANTHER" id="PTHR31973">
    <property type="entry name" value="POLYPROTEIN, PUTATIVE-RELATED"/>
    <property type="match status" value="1"/>
</dbReference>
<dbReference type="OrthoDB" id="1067420at2759"/>
<dbReference type="EMBL" id="CACVBM020001320">
    <property type="protein sequence ID" value="CAA7045467.1"/>
    <property type="molecule type" value="Genomic_DNA"/>
</dbReference>
<evidence type="ECO:0000256" key="5">
    <source>
        <dbReference type="SAM" id="MobiDB-lite"/>
    </source>
</evidence>
<keyword evidence="2 4" id="KW-0863">Zinc-finger</keyword>
<comment type="caution">
    <text evidence="7">The sequence shown here is derived from an EMBL/GenBank/DDBJ whole genome shotgun (WGS) entry which is preliminary data.</text>
</comment>
<gene>
    <name evidence="7" type="ORF">MERR_LOCUS32702</name>
</gene>